<reference evidence="1" key="1">
    <citation type="submission" date="2019-10" db="EMBL/GenBank/DDBJ databases">
        <title>Conservation and host-specific expression of non-tandemly repeated heterogenous ribosome RNA gene in arbuscular mycorrhizal fungi.</title>
        <authorList>
            <person name="Maeda T."/>
            <person name="Kobayashi Y."/>
            <person name="Nakagawa T."/>
            <person name="Ezawa T."/>
            <person name="Yamaguchi K."/>
            <person name="Bino T."/>
            <person name="Nishimoto Y."/>
            <person name="Shigenobu S."/>
            <person name="Kawaguchi M."/>
        </authorList>
    </citation>
    <scope>NUCLEOTIDE SEQUENCE</scope>
    <source>
        <strain evidence="1">HR1</strain>
    </source>
</reference>
<evidence type="ECO:0000313" key="1">
    <source>
        <dbReference type="EMBL" id="GES82434.1"/>
    </source>
</evidence>
<name>A0A8H3L861_9GLOM</name>
<gene>
    <name evidence="1" type="ORF">RCL2_000964200</name>
</gene>
<dbReference type="Proteomes" id="UP000615446">
    <property type="component" value="Unassembled WGS sequence"/>
</dbReference>
<dbReference type="EMBL" id="BLAL01000060">
    <property type="protein sequence ID" value="GES82434.1"/>
    <property type="molecule type" value="Genomic_DNA"/>
</dbReference>
<protein>
    <submittedName>
        <fullName evidence="1">Uncharacterized protein</fullName>
    </submittedName>
</protein>
<evidence type="ECO:0000313" key="2">
    <source>
        <dbReference type="Proteomes" id="UP000615446"/>
    </source>
</evidence>
<proteinExistence type="predicted"/>
<dbReference type="AlphaFoldDB" id="A0A8H3L861"/>
<organism evidence="1 2">
    <name type="scientific">Rhizophagus clarus</name>
    <dbReference type="NCBI Taxonomy" id="94130"/>
    <lineage>
        <taxon>Eukaryota</taxon>
        <taxon>Fungi</taxon>
        <taxon>Fungi incertae sedis</taxon>
        <taxon>Mucoromycota</taxon>
        <taxon>Glomeromycotina</taxon>
        <taxon>Glomeromycetes</taxon>
        <taxon>Glomerales</taxon>
        <taxon>Glomeraceae</taxon>
        <taxon>Rhizophagus</taxon>
    </lineage>
</organism>
<accession>A0A8H3L861</accession>
<sequence>MCIHVKFHFNSFKKKNIFRIFASEISQTSPYKTLRTSQTYKLHELSNFTLQNFTNFTELLNGSPRKLLNFANFRTSPHKNFHELHDTLTSQHTARTSKPSLHKNLT</sequence>
<comment type="caution">
    <text evidence="1">The sequence shown here is derived from an EMBL/GenBank/DDBJ whole genome shotgun (WGS) entry which is preliminary data.</text>
</comment>